<dbReference type="InterPro" id="IPR002048">
    <property type="entry name" value="EF_hand_dom"/>
</dbReference>
<dbReference type="GO" id="GO:0000139">
    <property type="term" value="C:Golgi membrane"/>
    <property type="evidence" value="ECO:0007669"/>
    <property type="project" value="EnsemblFungi"/>
</dbReference>
<dbReference type="GO" id="GO:0098744">
    <property type="term" value="F:1-phosphatidylinositol 4-kinase activator activity"/>
    <property type="evidence" value="ECO:0007669"/>
    <property type="project" value="EnsemblFungi"/>
</dbReference>
<organism evidence="9 10">
    <name type="scientific">Kuraishia capsulata CBS 1993</name>
    <dbReference type="NCBI Taxonomy" id="1382522"/>
    <lineage>
        <taxon>Eukaryota</taxon>
        <taxon>Fungi</taxon>
        <taxon>Dikarya</taxon>
        <taxon>Ascomycota</taxon>
        <taxon>Saccharomycotina</taxon>
        <taxon>Pichiomycetes</taxon>
        <taxon>Pichiales</taxon>
        <taxon>Pichiaceae</taxon>
        <taxon>Kuraishia</taxon>
    </lineage>
</organism>
<keyword evidence="5" id="KW-0106">Calcium</keyword>
<dbReference type="InterPro" id="IPR028846">
    <property type="entry name" value="Recoverin"/>
</dbReference>
<dbReference type="Gene3D" id="1.10.238.10">
    <property type="entry name" value="EF-hand"/>
    <property type="match status" value="1"/>
</dbReference>
<dbReference type="EMBL" id="HG793127">
    <property type="protein sequence ID" value="CDK26278.1"/>
    <property type="molecule type" value="Genomic_DNA"/>
</dbReference>
<dbReference type="Pfam" id="PF13499">
    <property type="entry name" value="EF-hand_7"/>
    <property type="match status" value="1"/>
</dbReference>
<dbReference type="OrthoDB" id="191686at2759"/>
<dbReference type="GO" id="GO:0005829">
    <property type="term" value="C:cytosol"/>
    <property type="evidence" value="ECO:0007669"/>
    <property type="project" value="TreeGrafter"/>
</dbReference>
<keyword evidence="3" id="KW-0479">Metal-binding</keyword>
<dbReference type="Proteomes" id="UP000019384">
    <property type="component" value="Unassembled WGS sequence"/>
</dbReference>
<name>W6MJW0_9ASCO</name>
<feature type="domain" description="EF-hand" evidence="8">
    <location>
        <begin position="96"/>
        <end position="131"/>
    </location>
</feature>
<dbReference type="InterPro" id="IPR018247">
    <property type="entry name" value="EF_Hand_1_Ca_BS"/>
</dbReference>
<dbReference type="SUPFAM" id="SSF47473">
    <property type="entry name" value="EF-hand"/>
    <property type="match status" value="1"/>
</dbReference>
<dbReference type="GO" id="GO:0005509">
    <property type="term" value="F:calcium ion binding"/>
    <property type="evidence" value="ECO:0007669"/>
    <property type="project" value="InterPro"/>
</dbReference>
<sequence length="190" mass="22014">MGKAASKLSNEDLNELKKSTKFQTKELKQWYKGFKRDCPSGKLTREEFIRIHKQFFPFGDPTDFSNYAFDAFDKDKSDAIDFKEFIIALSIASRGTKEEKLRWTFNMYDLDRDGIISYDEMLLIVKAIYKMIGPMVELSDDEASPDLRVQKIFRLMQKQPDEKISLDEFTAGSKTDPNIVMSLELYSGLV</sequence>
<keyword evidence="4" id="KW-0677">Repeat</keyword>
<evidence type="ECO:0000256" key="3">
    <source>
        <dbReference type="ARBA" id="ARBA00022723"/>
    </source>
</evidence>
<evidence type="ECO:0000256" key="4">
    <source>
        <dbReference type="ARBA" id="ARBA00022737"/>
    </source>
</evidence>
<dbReference type="GO" id="GO:0009966">
    <property type="term" value="P:regulation of signal transduction"/>
    <property type="evidence" value="ECO:0007669"/>
    <property type="project" value="EnsemblFungi"/>
</dbReference>
<evidence type="ECO:0000313" key="10">
    <source>
        <dbReference type="Proteomes" id="UP000019384"/>
    </source>
</evidence>
<keyword evidence="6" id="KW-0449">Lipoprotein</keyword>
<evidence type="ECO:0000256" key="2">
    <source>
        <dbReference type="ARBA" id="ARBA00022707"/>
    </source>
</evidence>
<reference evidence="9" key="1">
    <citation type="submission" date="2013-12" db="EMBL/GenBank/DDBJ databases">
        <authorList>
            <person name="Genoscope - CEA"/>
        </authorList>
    </citation>
    <scope>NUCLEOTIDE SEQUENCE</scope>
    <source>
        <strain evidence="9">CBS 1993</strain>
    </source>
</reference>
<gene>
    <name evidence="9" type="ORF">KUCA_T00002249001</name>
</gene>
<dbReference type="InterPro" id="IPR011992">
    <property type="entry name" value="EF-hand-dom_pair"/>
</dbReference>
<dbReference type="CDD" id="cd00051">
    <property type="entry name" value="EFh"/>
    <property type="match status" value="2"/>
</dbReference>
<keyword evidence="10" id="KW-1185">Reference proteome</keyword>
<evidence type="ECO:0000256" key="7">
    <source>
        <dbReference type="ARBA" id="ARBA00071944"/>
    </source>
</evidence>
<dbReference type="STRING" id="1382522.W6MJW0"/>
<comment type="similarity">
    <text evidence="1">Belongs to the recoverin family.</text>
</comment>
<dbReference type="PRINTS" id="PR00450">
    <property type="entry name" value="RECOVERIN"/>
</dbReference>
<feature type="domain" description="EF-hand" evidence="8">
    <location>
        <begin position="60"/>
        <end position="95"/>
    </location>
</feature>
<accession>W6MJW0</accession>
<reference evidence="9" key="2">
    <citation type="submission" date="2014-02" db="EMBL/GenBank/DDBJ databases">
        <title>Complete DNA sequence of /Kuraishia capsulata/ illustrates novel genomic features among budding yeasts (/Saccharomycotina/).</title>
        <authorList>
            <person name="Morales L."/>
            <person name="Noel B."/>
            <person name="Porcel B."/>
            <person name="Marcet-Houben M."/>
            <person name="Hullo M-F."/>
            <person name="Sacerdot C."/>
            <person name="Tekaia F."/>
            <person name="Leh-Louis V."/>
            <person name="Despons L."/>
            <person name="Khanna V."/>
            <person name="Aury J-M."/>
            <person name="Barbe V."/>
            <person name="Couloux A."/>
            <person name="Labadie K."/>
            <person name="Pelletier E."/>
            <person name="Souciet J-L."/>
            <person name="Boekhout T."/>
            <person name="Gabaldon T."/>
            <person name="Wincker P."/>
            <person name="Dujon B."/>
        </authorList>
    </citation>
    <scope>NUCLEOTIDE SEQUENCE</scope>
    <source>
        <strain evidence="9">CBS 1993</strain>
    </source>
</reference>
<dbReference type="SMART" id="SM00054">
    <property type="entry name" value="EFh"/>
    <property type="match status" value="3"/>
</dbReference>
<evidence type="ECO:0000256" key="1">
    <source>
        <dbReference type="ARBA" id="ARBA00006049"/>
    </source>
</evidence>
<evidence type="ECO:0000259" key="8">
    <source>
        <dbReference type="PROSITE" id="PS50222"/>
    </source>
</evidence>
<evidence type="ECO:0000313" key="9">
    <source>
        <dbReference type="EMBL" id="CDK26278.1"/>
    </source>
</evidence>
<evidence type="ECO:0000256" key="5">
    <source>
        <dbReference type="ARBA" id="ARBA00022837"/>
    </source>
</evidence>
<dbReference type="PANTHER" id="PTHR23055">
    <property type="entry name" value="CALCIUM BINDING PROTEINS"/>
    <property type="match status" value="1"/>
</dbReference>
<dbReference type="HOGENOM" id="CLU_072366_1_2_1"/>
<dbReference type="AlphaFoldDB" id="W6MJW0"/>
<dbReference type="PROSITE" id="PS00018">
    <property type="entry name" value="EF_HAND_1"/>
    <property type="match status" value="2"/>
</dbReference>
<dbReference type="FunFam" id="1.10.238.10:FF:000009">
    <property type="entry name" value="Visinin-like protein 1"/>
    <property type="match status" value="1"/>
</dbReference>
<proteinExistence type="inferred from homology"/>
<evidence type="ECO:0000256" key="6">
    <source>
        <dbReference type="ARBA" id="ARBA00023288"/>
    </source>
</evidence>
<dbReference type="PANTHER" id="PTHR23055:SF178">
    <property type="entry name" value="NEUROCALCIN HOMOLOG"/>
    <property type="match status" value="1"/>
</dbReference>
<protein>
    <recommendedName>
        <fullName evidence="7">Calcium-binding protein NCS-1</fullName>
    </recommendedName>
</protein>
<dbReference type="RefSeq" id="XP_022458284.1">
    <property type="nucleotide sequence ID" value="XM_022602483.1"/>
</dbReference>
<keyword evidence="2" id="KW-0519">Myristate</keyword>
<dbReference type="PROSITE" id="PS50222">
    <property type="entry name" value="EF_HAND_2"/>
    <property type="match status" value="2"/>
</dbReference>
<dbReference type="GeneID" id="34519672"/>